<evidence type="ECO:0000259" key="9">
    <source>
        <dbReference type="PROSITE" id="PS50240"/>
    </source>
</evidence>
<dbReference type="PANTHER" id="PTHR24276:SF91">
    <property type="entry name" value="AT26814P-RELATED"/>
    <property type="match status" value="1"/>
</dbReference>
<evidence type="ECO:0000313" key="11">
    <source>
        <dbReference type="EMBL" id="ERL92121.1"/>
    </source>
</evidence>
<dbReference type="EMBL" id="KB632310">
    <property type="protein sequence ID" value="ERL92121.1"/>
    <property type="molecule type" value="Genomic_DNA"/>
</dbReference>
<dbReference type="CDD" id="cd00190">
    <property type="entry name" value="Tryp_SPc"/>
    <property type="match status" value="3"/>
</dbReference>
<evidence type="ECO:0000256" key="4">
    <source>
        <dbReference type="ARBA" id="ARBA00022801"/>
    </source>
</evidence>
<evidence type="ECO:0000256" key="6">
    <source>
        <dbReference type="ARBA" id="ARBA00023157"/>
    </source>
</evidence>
<dbReference type="HOGENOM" id="CLU_004497_0_1_1"/>
<dbReference type="SMART" id="SM00020">
    <property type="entry name" value="Tryp_SPc"/>
    <property type="match status" value="3"/>
</dbReference>
<keyword evidence="6" id="KW-1015">Disulfide bond</keyword>
<dbReference type="PANTHER" id="PTHR24276">
    <property type="entry name" value="POLYSERASE-RELATED"/>
    <property type="match status" value="1"/>
</dbReference>
<dbReference type="InterPro" id="IPR001254">
    <property type="entry name" value="Trypsin_dom"/>
</dbReference>
<dbReference type="AlphaFoldDB" id="N6T2B0"/>
<sequence>MKFAVFAFVCLLSTFVSAEEVEELGYDWDNIKSLDIFVEPIGPAEYVPPQAGLRIIGGNVAARNAFPYQAALIINNSGFCGGSIISNQWVLTAAHCVDTASSVQLILGAHNPSTTVNEPTQVRVVANARVVHTGWNGNTMQNDIALLRAASIPVGSSGISSVSLAPASSGTFAGSTAVLSGWGRTSDASNSIAAELRTVQLPIITNAVCANSYGTIITNQIICTSGAGNRGACNGDSGGPLVEFGYDWDNIKGLDLFVEPIGPAEYVPPQAGLRVINGNVAARGAFPYQAALIINNSGFCGGSIISNLWVLTAAHCVDTASSVQVILGAHNPRTTVNEPTQVRLAANARVVHTGWTASTLQNDIAVLRTANIPVGQTGISTIALAPANSGTFAGSTAVFSGWGRTSDASTTIANELKTVQLPVITNAVCASAYGSIITTQILCTSGAGNRGACSGDSGGPLVINGAEVGIASFAARQCAAGHPTGFVRFGSLVSAKMKFAAVAFVCLLSAFAAAEEVEELGYDWDNIKSLDLFVEPVGPAEYVPPQSGLRIIGGNVAARGAFPYQAALIINNSGFCGGSIISNEWVLTAAHCVDTASSVQLILGAHNPRTTVNEPTQVRIVASARIVHAQWDRANLQFDIALLRGASIPVGSAGISAVSLAPATSGTFAGSTAVLSGWGRTSDASNTIASELKTVQLPILTNAVCGNTYGTMITNQIICTSGAGNRGACNGDSGGPLVVSGVEVGVVSFGSRLCAAGNPTAYARVSFFRNWISTNSGV</sequence>
<keyword evidence="3 7" id="KW-0645">Protease</keyword>
<dbReference type="FunFam" id="2.40.10.10:FF:000036">
    <property type="entry name" value="Trypsin beta"/>
    <property type="match status" value="1"/>
</dbReference>
<evidence type="ECO:0000256" key="1">
    <source>
        <dbReference type="ARBA" id="ARBA00004239"/>
    </source>
</evidence>
<dbReference type="InterPro" id="IPR033116">
    <property type="entry name" value="TRYPSIN_SER"/>
</dbReference>
<name>N6T2B0_DENPD</name>
<keyword evidence="5 7" id="KW-0720">Serine protease</keyword>
<dbReference type="GO" id="GO:0006508">
    <property type="term" value="P:proteolysis"/>
    <property type="evidence" value="ECO:0007669"/>
    <property type="project" value="UniProtKB-KW"/>
</dbReference>
<dbReference type="PROSITE" id="PS00134">
    <property type="entry name" value="TRYPSIN_HIS"/>
    <property type="match status" value="2"/>
</dbReference>
<dbReference type="EMBL" id="KB741261">
    <property type="protein sequence ID" value="ENN71658.1"/>
    <property type="molecule type" value="Genomic_DNA"/>
</dbReference>
<feature type="domain" description="Peptidase S1" evidence="9">
    <location>
        <begin position="55"/>
        <end position="242"/>
    </location>
</feature>
<protein>
    <recommendedName>
        <fullName evidence="9">Peptidase S1 domain-containing protein</fullName>
    </recommendedName>
</protein>
<feature type="signal peptide" evidence="8">
    <location>
        <begin position="1"/>
        <end position="18"/>
    </location>
</feature>
<dbReference type="Gene3D" id="2.40.10.10">
    <property type="entry name" value="Trypsin-like serine proteases"/>
    <property type="match status" value="6"/>
</dbReference>
<feature type="domain" description="Peptidase S1" evidence="9">
    <location>
        <begin position="551"/>
        <end position="777"/>
    </location>
</feature>
<reference evidence="10 12" key="1">
    <citation type="journal article" date="2013" name="Genome Biol.">
        <title>Draft genome of the mountain pine beetle, Dendroctonus ponderosae Hopkins, a major forest pest.</title>
        <authorList>
            <person name="Keeling C.I."/>
            <person name="Yuen M.M."/>
            <person name="Liao N.Y."/>
            <person name="Docking T.R."/>
            <person name="Chan S.K."/>
            <person name="Taylor G.A."/>
            <person name="Palmquist D.L."/>
            <person name="Jackman S.D."/>
            <person name="Nguyen A."/>
            <person name="Li M."/>
            <person name="Henderson H."/>
            <person name="Janes J.K."/>
            <person name="Zhao Y."/>
            <person name="Pandoh P."/>
            <person name="Moore R."/>
            <person name="Sperling F.A."/>
            <person name="Huber D.P."/>
            <person name="Birol I."/>
            <person name="Jones S.J."/>
            <person name="Bohlmann J."/>
        </authorList>
    </citation>
    <scope>NUCLEOTIDE SEQUENCE</scope>
</reference>
<comment type="similarity">
    <text evidence="2">Belongs to the peptidase S1 family.</text>
</comment>
<gene>
    <name evidence="11" type="ORF">D910_09441</name>
    <name evidence="10" type="ORF">YQE_11756</name>
</gene>
<proteinExistence type="inferred from homology"/>
<dbReference type="FunFam" id="2.40.10.10:FF:000068">
    <property type="entry name" value="transmembrane protease serine 2"/>
    <property type="match status" value="1"/>
</dbReference>
<organism evidence="10">
    <name type="scientific">Dendroctonus ponderosae</name>
    <name type="common">Mountain pine beetle</name>
    <dbReference type="NCBI Taxonomy" id="77166"/>
    <lineage>
        <taxon>Eukaryota</taxon>
        <taxon>Metazoa</taxon>
        <taxon>Ecdysozoa</taxon>
        <taxon>Arthropoda</taxon>
        <taxon>Hexapoda</taxon>
        <taxon>Insecta</taxon>
        <taxon>Pterygota</taxon>
        <taxon>Neoptera</taxon>
        <taxon>Endopterygota</taxon>
        <taxon>Coleoptera</taxon>
        <taxon>Polyphaga</taxon>
        <taxon>Cucujiformia</taxon>
        <taxon>Curculionidae</taxon>
        <taxon>Scolytinae</taxon>
        <taxon>Dendroctonus</taxon>
    </lineage>
</organism>
<dbReference type="PROSITE" id="PS50240">
    <property type="entry name" value="TRYPSIN_DOM"/>
    <property type="match status" value="3"/>
</dbReference>
<dbReference type="InterPro" id="IPR043504">
    <property type="entry name" value="Peptidase_S1_PA_chymotrypsin"/>
</dbReference>
<evidence type="ECO:0000256" key="2">
    <source>
        <dbReference type="ARBA" id="ARBA00007664"/>
    </source>
</evidence>
<dbReference type="FunFam" id="2.40.10.10:FF:000166">
    <property type="entry name" value="Trypsin"/>
    <property type="match status" value="1"/>
</dbReference>
<evidence type="ECO:0000256" key="5">
    <source>
        <dbReference type="ARBA" id="ARBA00022825"/>
    </source>
</evidence>
<evidence type="ECO:0000313" key="10">
    <source>
        <dbReference type="EMBL" id="ENN71658.1"/>
    </source>
</evidence>
<dbReference type="GO" id="GO:0004252">
    <property type="term" value="F:serine-type endopeptidase activity"/>
    <property type="evidence" value="ECO:0007669"/>
    <property type="project" value="InterPro"/>
</dbReference>
<dbReference type="PROSITE" id="PS00135">
    <property type="entry name" value="TRYPSIN_SER"/>
    <property type="match status" value="2"/>
</dbReference>
<keyword evidence="4 7" id="KW-0378">Hydrolase</keyword>
<dbReference type="InterPro" id="IPR001314">
    <property type="entry name" value="Peptidase_S1A"/>
</dbReference>
<evidence type="ECO:0000256" key="3">
    <source>
        <dbReference type="ARBA" id="ARBA00022670"/>
    </source>
</evidence>
<dbReference type="PRINTS" id="PR00722">
    <property type="entry name" value="CHYMOTRYPSIN"/>
</dbReference>
<keyword evidence="8" id="KW-0732">Signal</keyword>
<evidence type="ECO:0000256" key="8">
    <source>
        <dbReference type="SAM" id="SignalP"/>
    </source>
</evidence>
<dbReference type="Proteomes" id="UP000030742">
    <property type="component" value="Unassembled WGS sequence"/>
</dbReference>
<dbReference type="STRING" id="77166.N6T2B0"/>
<comment type="subcellular location">
    <subcellularLocation>
        <location evidence="1">Secreted</location>
        <location evidence="1">Extracellular space</location>
    </subcellularLocation>
</comment>
<dbReference type="OMA" id="INNSGFC"/>
<dbReference type="SUPFAM" id="SSF50494">
    <property type="entry name" value="Trypsin-like serine proteases"/>
    <property type="match status" value="3"/>
</dbReference>
<dbReference type="GO" id="GO:0005576">
    <property type="term" value="C:extracellular region"/>
    <property type="evidence" value="ECO:0007669"/>
    <property type="project" value="UniProtKB-SubCell"/>
</dbReference>
<feature type="non-terminal residue" evidence="10">
    <location>
        <position position="1"/>
    </location>
</feature>
<dbReference type="InterPro" id="IPR009003">
    <property type="entry name" value="Peptidase_S1_PA"/>
</dbReference>
<evidence type="ECO:0000313" key="12">
    <source>
        <dbReference type="Proteomes" id="UP000030742"/>
    </source>
</evidence>
<feature type="domain" description="Peptidase S1" evidence="9">
    <location>
        <begin position="275"/>
        <end position="524"/>
    </location>
</feature>
<accession>N6T2B0</accession>
<dbReference type="FunFam" id="2.40.10.10:FF:000034">
    <property type="entry name" value="Eupolytin"/>
    <property type="match status" value="1"/>
</dbReference>
<dbReference type="InterPro" id="IPR050430">
    <property type="entry name" value="Peptidase_S1"/>
</dbReference>
<evidence type="ECO:0000256" key="7">
    <source>
        <dbReference type="RuleBase" id="RU363034"/>
    </source>
</evidence>
<dbReference type="InterPro" id="IPR018114">
    <property type="entry name" value="TRYPSIN_HIS"/>
</dbReference>
<feature type="chain" id="PRO_5009707265" description="Peptidase S1 domain-containing protein" evidence="8">
    <location>
        <begin position="19"/>
        <end position="778"/>
    </location>
</feature>
<dbReference type="Pfam" id="PF00089">
    <property type="entry name" value="Trypsin"/>
    <property type="match status" value="3"/>
</dbReference>
<dbReference type="OrthoDB" id="6352591at2759"/>